<dbReference type="InParanoid" id="A0A0D2WVK3"/>
<dbReference type="AlphaFoldDB" id="A0A0D2WVK3"/>
<dbReference type="Proteomes" id="UP000008743">
    <property type="component" value="Unassembled WGS sequence"/>
</dbReference>
<feature type="compositionally biased region" description="Basic and acidic residues" evidence="1">
    <location>
        <begin position="56"/>
        <end position="67"/>
    </location>
</feature>
<name>A0A0D2WVK3_CAPO3</name>
<evidence type="ECO:0000313" key="2">
    <source>
        <dbReference type="EMBL" id="KJE96253.1"/>
    </source>
</evidence>
<dbReference type="EMBL" id="KE346371">
    <property type="protein sequence ID" value="KJE96253.1"/>
    <property type="molecule type" value="Genomic_DNA"/>
</dbReference>
<protein>
    <submittedName>
        <fullName evidence="2">Uncharacterized protein</fullName>
    </submittedName>
</protein>
<feature type="compositionally biased region" description="Polar residues" evidence="1">
    <location>
        <begin position="297"/>
        <end position="306"/>
    </location>
</feature>
<feature type="compositionally biased region" description="Polar residues" evidence="1">
    <location>
        <begin position="202"/>
        <end position="221"/>
    </location>
</feature>
<keyword evidence="3" id="KW-1185">Reference proteome</keyword>
<accession>A0A0D2WVK3</accession>
<feature type="compositionally biased region" description="Low complexity" evidence="1">
    <location>
        <begin position="279"/>
        <end position="296"/>
    </location>
</feature>
<feature type="region of interest" description="Disordered" evidence="1">
    <location>
        <begin position="753"/>
        <end position="792"/>
    </location>
</feature>
<feature type="region of interest" description="Disordered" evidence="1">
    <location>
        <begin position="377"/>
        <end position="396"/>
    </location>
</feature>
<feature type="compositionally biased region" description="Acidic residues" evidence="1">
    <location>
        <begin position="103"/>
        <end position="122"/>
    </location>
</feature>
<organism evidence="2 3">
    <name type="scientific">Capsaspora owczarzaki (strain ATCC 30864)</name>
    <dbReference type="NCBI Taxonomy" id="595528"/>
    <lineage>
        <taxon>Eukaryota</taxon>
        <taxon>Filasterea</taxon>
        <taxon>Capsaspora</taxon>
    </lineage>
</organism>
<proteinExistence type="predicted"/>
<evidence type="ECO:0000256" key="1">
    <source>
        <dbReference type="SAM" id="MobiDB-lite"/>
    </source>
</evidence>
<feature type="compositionally biased region" description="Basic and acidic residues" evidence="1">
    <location>
        <begin position="91"/>
        <end position="102"/>
    </location>
</feature>
<feature type="region of interest" description="Disordered" evidence="1">
    <location>
        <begin position="495"/>
        <end position="533"/>
    </location>
</feature>
<feature type="compositionally biased region" description="Polar residues" evidence="1">
    <location>
        <begin position="139"/>
        <end position="155"/>
    </location>
</feature>
<feature type="compositionally biased region" description="Acidic residues" evidence="1">
    <location>
        <begin position="444"/>
        <end position="458"/>
    </location>
</feature>
<reference evidence="3" key="1">
    <citation type="submission" date="2011-02" db="EMBL/GenBank/DDBJ databases">
        <title>The Genome Sequence of Capsaspora owczarzaki ATCC 30864.</title>
        <authorList>
            <person name="Russ C."/>
            <person name="Cuomo C."/>
            <person name="Burger G."/>
            <person name="Gray M.W."/>
            <person name="Holland P.W.H."/>
            <person name="King N."/>
            <person name="Lang F.B.F."/>
            <person name="Roger A.J."/>
            <person name="Ruiz-Trillo I."/>
            <person name="Young S.K."/>
            <person name="Zeng Q."/>
            <person name="Gargeya S."/>
            <person name="Alvarado L."/>
            <person name="Berlin A."/>
            <person name="Chapman S.B."/>
            <person name="Chen Z."/>
            <person name="Freedman E."/>
            <person name="Gellesch M."/>
            <person name="Goldberg J."/>
            <person name="Griggs A."/>
            <person name="Gujja S."/>
            <person name="Heilman E."/>
            <person name="Heiman D."/>
            <person name="Howarth C."/>
            <person name="Mehta T."/>
            <person name="Neiman D."/>
            <person name="Pearson M."/>
            <person name="Roberts A."/>
            <person name="Saif S."/>
            <person name="Shea T."/>
            <person name="Shenoy N."/>
            <person name="Sisk P."/>
            <person name="Stolte C."/>
            <person name="Sykes S."/>
            <person name="White J."/>
            <person name="Yandava C."/>
            <person name="Haas B."/>
            <person name="Nusbaum C."/>
            <person name="Birren B."/>
        </authorList>
    </citation>
    <scope>NUCLEOTIDE SEQUENCE</scope>
    <source>
        <strain evidence="3">ATCC 30864</strain>
    </source>
</reference>
<evidence type="ECO:0000313" key="3">
    <source>
        <dbReference type="Proteomes" id="UP000008743"/>
    </source>
</evidence>
<feature type="region of interest" description="Disordered" evidence="1">
    <location>
        <begin position="279"/>
        <end position="308"/>
    </location>
</feature>
<gene>
    <name evidence="2" type="ORF">CAOG_010004</name>
</gene>
<sequence length="1103" mass="118420">MVCVVKAMKRLTFIAALLCLSLFLLQILGFLATSQSTMSEWQPVSYDAFRAQREALRASRTEQDDAARMQTPSPRRRSASTSSHRQPPVRVKQEHTRRRHDDDDGEDERQDKDDDADDDDDGDHQAEQTAATLALFPAKSQSDQPRQSSRTTCSEMQHAGQRFDLHRGTPPNDAPSSQFDPRSQFRLRTMHGTPTPRAELPSSYQASGSFSPFSRLPTQPGSFPIIRERMPGMLQVDDMLDDFSNDSSPEDACDDSALLLGALPTQSSDIFTPGAAFSASQAQFSSQPSQQQPFPSTADSQPQQCSPAPLTVAQANTPFILKSQPVKPTTPFSKFSFALSQNLNFGGASAKKALDLANDDALSDIGALEHDDQHHALDSGVPLMPATPHTQQPPPSTLQLAVDMATTTPAAMRFFDLSHHSANNSAAIAGLSSARTALPPGVDYDSDALEFDDNDQTDAGEHADFPSTPPPRAPNESGDGATTLSAGAAWFKLTDPASSSSSSSFRTPRKDYHGASGVDASDMSPSSSHRRKRVQLVPAGLAERLEKLALAERSELSFWQYNNRRMASATASALGPSFTSAMQAAVPSVPLEDLLVVELLQDFVQCHCYFVRCKVVSGTTRSRVFTVNLANKLSTAAPSQPSQQLSQQSFAVVDILMDLVTCRRLSLTLGSKLELHPPWREIVTQGTGIPLIIGPLFCKLLASSPADAPPIHPTSPHSPSKWVRNAIRGPLLPLLGSSTAMFGADSRAVVSTPKGGMLSQGPNSNNKATTPPSALASASAASPGASRPLTKLKPMRLFPDLSTSTADAAADQGDDVLSAPPAAPLTVYTPLAEINPLLAVVNIRGWVRRKYQRWQQSLVVRTAAGTLTCCLLQLEGGGVCEVEFPVSASTSVLSTITEDAAFAFHSLRIKNKKMVATDPALHSMLTALRKSNFDNTANPLQQTVFYTLVFGSSASNVEDAVVPQPSLHLQTPFVSRHSSGRDQPMSLSALLLSSLPAQRVHVQARLVRVALLPGLDATAPVRSLQLFLADTTSEDAAPTSIMQLIIKDACVVRADFWERLVAAVPLANPHLVLAAWDVAFTKVIGTATSSCLTADVYTSLTLT</sequence>
<feature type="region of interest" description="Disordered" evidence="1">
    <location>
        <begin position="442"/>
        <end position="483"/>
    </location>
</feature>
<feature type="compositionally biased region" description="Low complexity" evidence="1">
    <location>
        <begin position="768"/>
        <end position="786"/>
    </location>
</feature>
<feature type="region of interest" description="Disordered" evidence="1">
    <location>
        <begin position="56"/>
        <end position="222"/>
    </location>
</feature>